<proteinExistence type="predicted"/>
<sequence>MRKLTAAVLTALCIGFFTGRYFSPEPAVSEAPAEPVREFHFADADAEPAPKAKSAEVLPDDLYIRLKNEAEKPVQKKTAQPAAKAAPRMTPEPPFTEDRASRAHREASAGIKALNGGNCVKASEYLAEAFAYKKDKNILSHYLVSLLLCGEAEKAAELAAENPLFTNGGTLADVLETAVKNGRSSEALTFFESLGISGNGRLMNAAGLAYETAGKKEQALLHYKEAYRLDSDNPFITFSRARTADMEGNYAEAVILYEKTAASAPTADLKRHAVTRSAEIREHLTGEALQNP</sequence>
<feature type="repeat" description="TPR" evidence="1">
    <location>
        <begin position="200"/>
        <end position="233"/>
    </location>
</feature>
<protein>
    <submittedName>
        <fullName evidence="3">Uncharacterized protein</fullName>
    </submittedName>
</protein>
<evidence type="ECO:0000256" key="2">
    <source>
        <dbReference type="SAM" id="MobiDB-lite"/>
    </source>
</evidence>
<feature type="compositionally biased region" description="Low complexity" evidence="2">
    <location>
        <begin position="76"/>
        <end position="87"/>
    </location>
</feature>
<keyword evidence="4" id="KW-1185">Reference proteome</keyword>
<dbReference type="RefSeq" id="WP_128465134.1">
    <property type="nucleotide sequence ID" value="NZ_CP035108.1"/>
</dbReference>
<evidence type="ECO:0000256" key="1">
    <source>
        <dbReference type="PROSITE-ProRule" id="PRU00339"/>
    </source>
</evidence>
<dbReference type="EMBL" id="CP035108">
    <property type="protein sequence ID" value="QAR31847.1"/>
    <property type="molecule type" value="Genomic_DNA"/>
</dbReference>
<dbReference type="KEGG" id="gtl:EP073_00035"/>
<dbReference type="PROSITE" id="PS50005">
    <property type="entry name" value="TPR"/>
    <property type="match status" value="1"/>
</dbReference>
<evidence type="ECO:0000313" key="3">
    <source>
        <dbReference type="EMBL" id="QAR31847.1"/>
    </source>
</evidence>
<reference evidence="3 4" key="1">
    <citation type="submission" date="2019-01" db="EMBL/GenBank/DDBJ databases">
        <title>Geovibrio thiophilus DSM 11263, complete genome.</title>
        <authorList>
            <person name="Spring S."/>
            <person name="Bunk B."/>
            <person name="Sproer C."/>
        </authorList>
    </citation>
    <scope>NUCLEOTIDE SEQUENCE [LARGE SCALE GENOMIC DNA]</scope>
    <source>
        <strain evidence="3 4">DSM 11263</strain>
    </source>
</reference>
<gene>
    <name evidence="3" type="ORF">EP073_00035</name>
</gene>
<dbReference type="Gene3D" id="1.25.40.10">
    <property type="entry name" value="Tetratricopeptide repeat domain"/>
    <property type="match status" value="1"/>
</dbReference>
<accession>A0A3R5YXH1</accession>
<dbReference type="InterPro" id="IPR011990">
    <property type="entry name" value="TPR-like_helical_dom_sf"/>
</dbReference>
<name>A0A3R5YXH1_9BACT</name>
<dbReference type="SMART" id="SM00028">
    <property type="entry name" value="TPR"/>
    <property type="match status" value="2"/>
</dbReference>
<dbReference type="AlphaFoldDB" id="A0A3R5YXH1"/>
<dbReference type="InterPro" id="IPR019734">
    <property type="entry name" value="TPR_rpt"/>
</dbReference>
<organism evidence="3 4">
    <name type="scientific">Geovibrio thiophilus</name>
    <dbReference type="NCBI Taxonomy" id="139438"/>
    <lineage>
        <taxon>Bacteria</taxon>
        <taxon>Pseudomonadati</taxon>
        <taxon>Deferribacterota</taxon>
        <taxon>Deferribacteres</taxon>
        <taxon>Deferribacterales</taxon>
        <taxon>Geovibrionaceae</taxon>
        <taxon>Geovibrio</taxon>
    </lineage>
</organism>
<dbReference type="SUPFAM" id="SSF48452">
    <property type="entry name" value="TPR-like"/>
    <property type="match status" value="1"/>
</dbReference>
<keyword evidence="1" id="KW-0802">TPR repeat</keyword>
<feature type="region of interest" description="Disordered" evidence="2">
    <location>
        <begin position="69"/>
        <end position="103"/>
    </location>
</feature>
<evidence type="ECO:0000313" key="4">
    <source>
        <dbReference type="Proteomes" id="UP000287502"/>
    </source>
</evidence>
<dbReference type="Proteomes" id="UP000287502">
    <property type="component" value="Chromosome"/>
</dbReference>